<feature type="binding site" evidence="20">
    <location>
        <position position="71"/>
    </location>
    <ligand>
        <name>UDP-N-acetyl-alpha-D-glucosamine</name>
        <dbReference type="ChEBI" id="CHEBI:57705"/>
    </ligand>
</feature>
<comment type="cofactor">
    <cofactor evidence="20">
        <name>Mg(2+)</name>
        <dbReference type="ChEBI" id="CHEBI:18420"/>
    </cofactor>
    <text evidence="20">Binds 1 Mg(2+) ion per subunit.</text>
</comment>
<feature type="binding site" evidence="20">
    <location>
        <position position="136"/>
    </location>
    <ligand>
        <name>UDP-N-acetyl-alpha-D-glucosamine</name>
        <dbReference type="ChEBI" id="CHEBI:57705"/>
    </ligand>
</feature>
<comment type="function">
    <text evidence="19 20">Catalyzes the last two sequential reactions in the de novo biosynthetic pathway for UDP-N-acetylglucosamine (UDP-GlcNAc). The C-terminal domain catalyzes the transfer of acetyl group from acetyl coenzyme A to glucosamine-1-phosphate (GlcN-1-P) to produce N-acetylglucosamine-1-phosphate (GlcNAc-1-P), which is converted into UDP-GlcNAc by the transfer of uridine 5-monophosphate (from uridine 5-triphosphate), a reaction catalyzed by the N-terminal domain.</text>
</comment>
<comment type="similarity">
    <text evidence="4 20">In the C-terminal section; belongs to the transferase hexapeptide repeat family.</text>
</comment>
<name>A0A1T4MRT5_9FIRM</name>
<evidence type="ECO:0000256" key="4">
    <source>
        <dbReference type="ARBA" id="ARBA00007707"/>
    </source>
</evidence>
<evidence type="ECO:0000256" key="7">
    <source>
        <dbReference type="ARBA" id="ARBA00022679"/>
    </source>
</evidence>
<evidence type="ECO:0000256" key="3">
    <source>
        <dbReference type="ARBA" id="ARBA00005208"/>
    </source>
</evidence>
<dbReference type="RefSeq" id="WP_078711784.1">
    <property type="nucleotide sequence ID" value="NZ_FUWY01000003.1"/>
</dbReference>
<comment type="subcellular location">
    <subcellularLocation>
        <location evidence="1 20">Cytoplasm</location>
    </subcellularLocation>
</comment>
<dbReference type="GO" id="GO:0000287">
    <property type="term" value="F:magnesium ion binding"/>
    <property type="evidence" value="ECO:0007669"/>
    <property type="project" value="UniProtKB-UniRule"/>
</dbReference>
<keyword evidence="11 20" id="KW-0460">Magnesium</keyword>
<dbReference type="Gene3D" id="3.90.550.10">
    <property type="entry name" value="Spore Coat Polysaccharide Biosynthesis Protein SpsA, Chain A"/>
    <property type="match status" value="1"/>
</dbReference>
<evidence type="ECO:0000256" key="5">
    <source>
        <dbReference type="ARBA" id="ARBA00007947"/>
    </source>
</evidence>
<evidence type="ECO:0000256" key="14">
    <source>
        <dbReference type="ARBA" id="ARBA00023268"/>
    </source>
</evidence>
<sequence>MRQAIIMAAGKGTRMMSELPKVMHKVCQKTMVEHLIDQSKLAGATRVVTVVGYGHEVIEEAMKGKTDFALQEPQLGTGHAVMQAKQCASEDGETLVINGDCPCLTNETLSTLALELKDNTKMVILTAILDDPSAYGRVIRDENGYVTKIVEFKDCTEEEKKIKEINTGIYAFDNKTLFSNLTEIQNNNAQSEYYITDLVAILNNKGIKVSAVVATDNDEVAGVNDKVELAYANHTMQQRINSNWMRKGVTLINPDATYIGAEVEIEADTTIYPNVYLEGKTKIAKGTVILPNSFLVDARIGERCTIDSSRITDSEVKDDCTVGPYAHLRMHTVVDSKNRIGNFVEFKNTNFGYDSRCAHLTYIGDSDIGSKVNIGCGVVTVNYDGKNKFRTVVKDGAFIGSNVNLIAPVTVGENAVVAAGSTATKDVPDGDMAIARCRQENKPGYGTKYKNK</sequence>
<gene>
    <name evidence="20" type="primary">glmU</name>
    <name evidence="22" type="ORF">SAMN02745191_1382</name>
</gene>
<evidence type="ECO:0000256" key="16">
    <source>
        <dbReference type="ARBA" id="ARBA00023316"/>
    </source>
</evidence>
<feature type="binding site" evidence="20">
    <location>
        <position position="436"/>
    </location>
    <ligand>
        <name>acetyl-CoA</name>
        <dbReference type="ChEBI" id="CHEBI:57288"/>
    </ligand>
</feature>
<feature type="binding site" evidence="20">
    <location>
        <position position="166"/>
    </location>
    <ligand>
        <name>UDP-N-acetyl-alpha-D-glucosamine</name>
        <dbReference type="ChEBI" id="CHEBI:57705"/>
    </ligand>
</feature>
<dbReference type="InterPro" id="IPR011004">
    <property type="entry name" value="Trimer_LpxA-like_sf"/>
</dbReference>
<feature type="binding site" evidence="20">
    <location>
        <begin position="76"/>
        <end position="77"/>
    </location>
    <ligand>
        <name>UDP-N-acetyl-alpha-D-glucosamine</name>
        <dbReference type="ChEBI" id="CHEBI:57705"/>
    </ligand>
</feature>
<dbReference type="InterPro" id="IPR005882">
    <property type="entry name" value="Bifunctional_GlmU"/>
</dbReference>
<feature type="region of interest" description="N-acetyltransferase" evidence="20">
    <location>
        <begin position="248"/>
        <end position="452"/>
    </location>
</feature>
<accession>A0A1T4MRT5</accession>
<dbReference type="GO" id="GO:0003977">
    <property type="term" value="F:UDP-N-acetylglucosamine diphosphorylase activity"/>
    <property type="evidence" value="ECO:0007669"/>
    <property type="project" value="UniProtKB-UniRule"/>
</dbReference>
<dbReference type="GO" id="GO:0000902">
    <property type="term" value="P:cell morphogenesis"/>
    <property type="evidence" value="ECO:0007669"/>
    <property type="project" value="UniProtKB-UniRule"/>
</dbReference>
<feature type="binding site" evidence="20">
    <location>
        <position position="347"/>
    </location>
    <ligand>
        <name>UDP-N-acetyl-alpha-D-glucosamine</name>
        <dbReference type="ChEBI" id="CHEBI:57705"/>
    </ligand>
</feature>
<evidence type="ECO:0000256" key="1">
    <source>
        <dbReference type="ARBA" id="ARBA00004496"/>
    </source>
</evidence>
<feature type="binding site" evidence="20">
    <location>
        <position position="21"/>
    </location>
    <ligand>
        <name>UDP-N-acetyl-alpha-D-glucosamine</name>
        <dbReference type="ChEBI" id="CHEBI:57705"/>
    </ligand>
</feature>
<keyword evidence="13 20" id="KW-0573">Peptidoglycan synthesis</keyword>
<feature type="region of interest" description="Linker" evidence="20">
    <location>
        <begin position="227"/>
        <end position="247"/>
    </location>
</feature>
<evidence type="ECO:0000256" key="9">
    <source>
        <dbReference type="ARBA" id="ARBA00022723"/>
    </source>
</evidence>
<dbReference type="InterPro" id="IPR005835">
    <property type="entry name" value="NTP_transferase_dom"/>
</dbReference>
<feature type="active site" description="Proton acceptor" evidence="20">
    <location>
        <position position="359"/>
    </location>
</feature>
<feature type="binding site" evidence="20">
    <location>
        <position position="401"/>
    </location>
    <ligand>
        <name>acetyl-CoA</name>
        <dbReference type="ChEBI" id="CHEBI:57288"/>
    </ligand>
</feature>
<dbReference type="CDD" id="cd02540">
    <property type="entry name" value="GT2_GlmU_N_bac"/>
    <property type="match status" value="1"/>
</dbReference>
<comment type="similarity">
    <text evidence="5 20">In the N-terminal section; belongs to the N-acetylglucosamine-1-phosphate uridyltransferase family.</text>
</comment>
<evidence type="ECO:0000256" key="17">
    <source>
        <dbReference type="ARBA" id="ARBA00048247"/>
    </source>
</evidence>
<evidence type="ECO:0000259" key="21">
    <source>
        <dbReference type="Pfam" id="PF00483"/>
    </source>
</evidence>
<dbReference type="Pfam" id="PF00483">
    <property type="entry name" value="NTP_transferase"/>
    <property type="match status" value="1"/>
</dbReference>
<keyword evidence="10 20" id="KW-0677">Repeat</keyword>
<evidence type="ECO:0000256" key="19">
    <source>
        <dbReference type="ARBA" id="ARBA00049628"/>
    </source>
</evidence>
<dbReference type="InterPro" id="IPR029044">
    <property type="entry name" value="Nucleotide-diphossugar_trans"/>
</dbReference>
<dbReference type="GO" id="GO:0009245">
    <property type="term" value="P:lipid A biosynthetic process"/>
    <property type="evidence" value="ECO:0007669"/>
    <property type="project" value="UniProtKB-UniRule"/>
</dbReference>
<comment type="pathway">
    <text evidence="20">Bacterial outer membrane biogenesis; LPS lipid A biosynthesis.</text>
</comment>
<evidence type="ECO:0000313" key="23">
    <source>
        <dbReference type="Proteomes" id="UP000243297"/>
    </source>
</evidence>
<reference evidence="23" key="1">
    <citation type="submission" date="2017-02" db="EMBL/GenBank/DDBJ databases">
        <authorList>
            <person name="Varghese N."/>
            <person name="Submissions S."/>
        </authorList>
    </citation>
    <scope>NUCLEOTIDE SEQUENCE [LARGE SCALE GENOMIC DNA]</scope>
    <source>
        <strain evidence="23">ATCC 25662</strain>
    </source>
</reference>
<dbReference type="GO" id="GO:0019134">
    <property type="term" value="F:glucosamine-1-phosphate N-acetyltransferase activity"/>
    <property type="evidence" value="ECO:0007669"/>
    <property type="project" value="UniProtKB-UniRule"/>
</dbReference>
<feature type="domain" description="Nucleotidyl transferase" evidence="21">
    <location>
        <begin position="4"/>
        <end position="217"/>
    </location>
</feature>
<keyword evidence="6 20" id="KW-0963">Cytoplasm</keyword>
<evidence type="ECO:0000256" key="11">
    <source>
        <dbReference type="ARBA" id="ARBA00022842"/>
    </source>
</evidence>
<dbReference type="GO" id="GO:0006048">
    <property type="term" value="P:UDP-N-acetylglucosamine biosynthetic process"/>
    <property type="evidence" value="ECO:0007669"/>
    <property type="project" value="UniProtKB-UniPathway"/>
</dbReference>
<organism evidence="22 23">
    <name type="scientific">Anaerorhabdus furcosa</name>
    <dbReference type="NCBI Taxonomy" id="118967"/>
    <lineage>
        <taxon>Bacteria</taxon>
        <taxon>Bacillati</taxon>
        <taxon>Bacillota</taxon>
        <taxon>Erysipelotrichia</taxon>
        <taxon>Erysipelotrichales</taxon>
        <taxon>Erysipelotrichaceae</taxon>
        <taxon>Anaerorhabdus</taxon>
    </lineage>
</organism>
<dbReference type="InterPro" id="IPR038009">
    <property type="entry name" value="GlmU_C_LbH"/>
</dbReference>
<dbReference type="SUPFAM" id="SSF51161">
    <property type="entry name" value="Trimeric LpxA-like enzymes"/>
    <property type="match status" value="1"/>
</dbReference>
<evidence type="ECO:0000256" key="12">
    <source>
        <dbReference type="ARBA" id="ARBA00022960"/>
    </source>
</evidence>
<evidence type="ECO:0000256" key="13">
    <source>
        <dbReference type="ARBA" id="ARBA00022984"/>
    </source>
</evidence>
<keyword evidence="14 20" id="KW-0511">Multifunctional enzyme</keyword>
<evidence type="ECO:0000256" key="2">
    <source>
        <dbReference type="ARBA" id="ARBA00005166"/>
    </source>
</evidence>
<dbReference type="EC" id="2.3.1.157" evidence="20"/>
<proteinExistence type="inferred from homology"/>
<evidence type="ECO:0000256" key="20">
    <source>
        <dbReference type="HAMAP-Rule" id="MF_01631"/>
    </source>
</evidence>
<evidence type="ECO:0000256" key="18">
    <source>
        <dbReference type="ARBA" id="ARBA00048493"/>
    </source>
</evidence>
<dbReference type="Gene3D" id="2.160.10.10">
    <property type="entry name" value="Hexapeptide repeat proteins"/>
    <property type="match status" value="1"/>
</dbReference>
<dbReference type="Proteomes" id="UP000243297">
    <property type="component" value="Unassembled WGS sequence"/>
</dbReference>
<dbReference type="GO" id="GO:0016020">
    <property type="term" value="C:membrane"/>
    <property type="evidence" value="ECO:0007669"/>
    <property type="project" value="GOC"/>
</dbReference>
<dbReference type="PANTHER" id="PTHR43584">
    <property type="entry name" value="NUCLEOTIDYL TRANSFERASE"/>
    <property type="match status" value="1"/>
</dbReference>
<dbReference type="Pfam" id="PF00132">
    <property type="entry name" value="Hexapep"/>
    <property type="match status" value="1"/>
</dbReference>
<comment type="pathway">
    <text evidence="2 20">Nucleotide-sugar biosynthesis; UDP-N-acetyl-alpha-D-glucosamine biosynthesis; N-acetyl-alpha-D-glucosamine 1-phosphate from alpha-D-glucosamine 6-phosphate (route II): step 2/2.</text>
</comment>
<comment type="caution">
    <text evidence="20">Lacks conserved residue(s) required for the propagation of feature annotation.</text>
</comment>
<dbReference type="InterPro" id="IPR050065">
    <property type="entry name" value="GlmU-like"/>
</dbReference>
<evidence type="ECO:0000256" key="6">
    <source>
        <dbReference type="ARBA" id="ARBA00022490"/>
    </source>
</evidence>
<feature type="binding site" evidence="20">
    <location>
        <position position="362"/>
    </location>
    <ligand>
        <name>UDP-N-acetyl-alpha-D-glucosamine</name>
        <dbReference type="ChEBI" id="CHEBI:57705"/>
    </ligand>
</feature>
<feature type="binding site" evidence="20">
    <location>
        <begin position="382"/>
        <end position="383"/>
    </location>
    <ligand>
        <name>acetyl-CoA</name>
        <dbReference type="ChEBI" id="CHEBI:57288"/>
    </ligand>
</feature>
<keyword evidence="15 20" id="KW-0012">Acyltransferase</keyword>
<dbReference type="UniPathway" id="UPA00973"/>
<feature type="binding site" evidence="20">
    <location>
        <position position="329"/>
    </location>
    <ligand>
        <name>UDP-N-acetyl-alpha-D-glucosamine</name>
        <dbReference type="ChEBI" id="CHEBI:57705"/>
    </ligand>
</feature>
<dbReference type="PANTHER" id="PTHR43584:SF3">
    <property type="entry name" value="BIFUNCTIONAL PROTEIN GLMU"/>
    <property type="match status" value="1"/>
</dbReference>
<evidence type="ECO:0000256" key="8">
    <source>
        <dbReference type="ARBA" id="ARBA00022695"/>
    </source>
</evidence>
<protein>
    <recommendedName>
        <fullName evidence="20">Bifunctional protein GlmU</fullName>
    </recommendedName>
    <domain>
        <recommendedName>
            <fullName evidence="20">UDP-N-acetylglucosamine pyrophosphorylase</fullName>
            <ecNumber evidence="20">2.7.7.23</ecNumber>
        </recommendedName>
        <alternativeName>
            <fullName evidence="20">N-acetylglucosamine-1-phosphate uridyltransferase</fullName>
        </alternativeName>
    </domain>
    <domain>
        <recommendedName>
            <fullName evidence="20">Glucosamine-1-phosphate N-acetyltransferase</fullName>
            <ecNumber evidence="20">2.3.1.157</ecNumber>
        </recommendedName>
    </domain>
</protein>
<feature type="binding site" evidence="20">
    <location>
        <position position="373"/>
    </location>
    <ligand>
        <name>UDP-N-acetyl-alpha-D-glucosamine</name>
        <dbReference type="ChEBI" id="CHEBI:57705"/>
    </ligand>
</feature>
<dbReference type="GO" id="GO:0005737">
    <property type="term" value="C:cytoplasm"/>
    <property type="evidence" value="ECO:0007669"/>
    <property type="project" value="UniProtKB-SubCell"/>
</dbReference>
<dbReference type="HAMAP" id="MF_01631">
    <property type="entry name" value="GlmU"/>
    <property type="match status" value="1"/>
</dbReference>
<comment type="pathway">
    <text evidence="3 20">Nucleotide-sugar biosynthesis; UDP-N-acetyl-alpha-D-glucosamine biosynthesis; UDP-N-acetyl-alpha-D-glucosamine from N-acetyl-alpha-D-glucosamine 1-phosphate: step 1/1.</text>
</comment>
<feature type="binding site" evidence="20">
    <location>
        <position position="419"/>
    </location>
    <ligand>
        <name>acetyl-CoA</name>
        <dbReference type="ChEBI" id="CHEBI:57288"/>
    </ligand>
</feature>
<dbReference type="InterPro" id="IPR001451">
    <property type="entry name" value="Hexapep"/>
</dbReference>
<evidence type="ECO:0000313" key="22">
    <source>
        <dbReference type="EMBL" id="SJZ69769.1"/>
    </source>
</evidence>
<dbReference type="EMBL" id="FUWY01000003">
    <property type="protein sequence ID" value="SJZ69769.1"/>
    <property type="molecule type" value="Genomic_DNA"/>
</dbReference>
<dbReference type="CDD" id="cd03353">
    <property type="entry name" value="LbH_GlmU_C"/>
    <property type="match status" value="1"/>
</dbReference>
<feature type="region of interest" description="Pyrophosphorylase" evidence="20">
    <location>
        <begin position="1"/>
        <end position="226"/>
    </location>
</feature>
<comment type="subunit">
    <text evidence="20">Homotrimer.</text>
</comment>
<comment type="catalytic activity">
    <reaction evidence="18 20">
        <text>N-acetyl-alpha-D-glucosamine 1-phosphate + UTP + H(+) = UDP-N-acetyl-alpha-D-glucosamine + diphosphate</text>
        <dbReference type="Rhea" id="RHEA:13509"/>
        <dbReference type="ChEBI" id="CHEBI:15378"/>
        <dbReference type="ChEBI" id="CHEBI:33019"/>
        <dbReference type="ChEBI" id="CHEBI:46398"/>
        <dbReference type="ChEBI" id="CHEBI:57705"/>
        <dbReference type="ChEBI" id="CHEBI:57776"/>
        <dbReference type="EC" id="2.7.7.23"/>
    </reaction>
</comment>
<dbReference type="GO" id="GO:0071555">
    <property type="term" value="P:cell wall organization"/>
    <property type="evidence" value="ECO:0007669"/>
    <property type="project" value="UniProtKB-KW"/>
</dbReference>
<keyword evidence="8 20" id="KW-0548">Nucleotidyltransferase</keyword>
<evidence type="ECO:0000256" key="15">
    <source>
        <dbReference type="ARBA" id="ARBA00023315"/>
    </source>
</evidence>
<keyword evidence="12 20" id="KW-0133">Cell shape</keyword>
<evidence type="ECO:0000256" key="10">
    <source>
        <dbReference type="ARBA" id="ARBA00022737"/>
    </source>
</evidence>
<dbReference type="NCBIfam" id="NF010934">
    <property type="entry name" value="PRK14354.1"/>
    <property type="match status" value="1"/>
</dbReference>
<feature type="binding site" evidence="20">
    <location>
        <position position="151"/>
    </location>
    <ligand>
        <name>UDP-N-acetyl-alpha-D-glucosamine</name>
        <dbReference type="ChEBI" id="CHEBI:57705"/>
    </ligand>
</feature>
<dbReference type="GO" id="GO:0008360">
    <property type="term" value="P:regulation of cell shape"/>
    <property type="evidence" value="ECO:0007669"/>
    <property type="project" value="UniProtKB-KW"/>
</dbReference>
<dbReference type="OrthoDB" id="9813880at2"/>
<comment type="catalytic activity">
    <reaction evidence="17 20">
        <text>alpha-D-glucosamine 1-phosphate + acetyl-CoA = N-acetyl-alpha-D-glucosamine 1-phosphate + CoA + H(+)</text>
        <dbReference type="Rhea" id="RHEA:13725"/>
        <dbReference type="ChEBI" id="CHEBI:15378"/>
        <dbReference type="ChEBI" id="CHEBI:57287"/>
        <dbReference type="ChEBI" id="CHEBI:57288"/>
        <dbReference type="ChEBI" id="CHEBI:57776"/>
        <dbReference type="ChEBI" id="CHEBI:58516"/>
        <dbReference type="EC" id="2.3.1.157"/>
    </reaction>
</comment>
<keyword evidence="7 20" id="KW-0808">Transferase</keyword>
<feature type="binding site" evidence="20">
    <location>
        <position position="224"/>
    </location>
    <ligand>
        <name>Mg(2+)</name>
        <dbReference type="ChEBI" id="CHEBI:18420"/>
    </ligand>
</feature>
<dbReference type="STRING" id="118967.SAMN02745191_1382"/>
<dbReference type="SUPFAM" id="SSF53448">
    <property type="entry name" value="Nucleotide-diphospho-sugar transferases"/>
    <property type="match status" value="1"/>
</dbReference>
<dbReference type="UniPathway" id="UPA00113">
    <property type="reaction ID" value="UER00532"/>
</dbReference>
<dbReference type="GO" id="GO:0009252">
    <property type="term" value="P:peptidoglycan biosynthetic process"/>
    <property type="evidence" value="ECO:0007669"/>
    <property type="project" value="UniProtKB-UniRule"/>
</dbReference>
<dbReference type="EC" id="2.7.7.23" evidence="20"/>
<keyword evidence="16 20" id="KW-0961">Cell wall biogenesis/degradation</keyword>
<keyword evidence="9 20" id="KW-0479">Metal-binding</keyword>
<feature type="binding site" evidence="20">
    <location>
        <position position="224"/>
    </location>
    <ligand>
        <name>UDP-N-acetyl-alpha-D-glucosamine</name>
        <dbReference type="ChEBI" id="CHEBI:57705"/>
    </ligand>
</feature>
<feature type="binding site" evidence="20">
    <location>
        <position position="100"/>
    </location>
    <ligand>
        <name>Mg(2+)</name>
        <dbReference type="ChEBI" id="CHEBI:18420"/>
    </ligand>
</feature>
<dbReference type="NCBIfam" id="TIGR01173">
    <property type="entry name" value="glmU"/>
    <property type="match status" value="1"/>
</dbReference>
<keyword evidence="23" id="KW-1185">Reference proteome</keyword>
<dbReference type="AlphaFoldDB" id="A0A1T4MRT5"/>